<evidence type="ECO:0000259" key="1">
    <source>
        <dbReference type="PROSITE" id="PS51186"/>
    </source>
</evidence>
<dbReference type="EMBL" id="RAXT01000004">
    <property type="protein sequence ID" value="RKG39727.1"/>
    <property type="molecule type" value="Genomic_DNA"/>
</dbReference>
<dbReference type="GO" id="GO:0016747">
    <property type="term" value="F:acyltransferase activity, transferring groups other than amino-acyl groups"/>
    <property type="evidence" value="ECO:0007669"/>
    <property type="project" value="InterPro"/>
</dbReference>
<comment type="caution">
    <text evidence="2">The sequence shown here is derived from an EMBL/GenBank/DDBJ whole genome shotgun (WGS) entry which is preliminary data.</text>
</comment>
<gene>
    <name evidence="2" type="ORF">D7V20_03740</name>
</gene>
<dbReference type="AlphaFoldDB" id="A0A3A8EXZ6"/>
<dbReference type="OrthoDB" id="9789605at2"/>
<evidence type="ECO:0000313" key="3">
    <source>
        <dbReference type="Proteomes" id="UP000280405"/>
    </source>
</evidence>
<dbReference type="InterPro" id="IPR052564">
    <property type="entry name" value="N-acetyltrans/Recomb-assoc"/>
</dbReference>
<reference evidence="2 3" key="1">
    <citation type="submission" date="2018-09" db="EMBL/GenBank/DDBJ databases">
        <title>The draft genome of Acinetobacter spp. strains.</title>
        <authorList>
            <person name="Qin J."/>
            <person name="Feng Y."/>
            <person name="Zong Z."/>
        </authorList>
    </citation>
    <scope>NUCLEOTIDE SEQUENCE [LARGE SCALE GENOMIC DNA]</scope>
    <source>
        <strain evidence="2 3">WCHAc060115</strain>
    </source>
</reference>
<dbReference type="Proteomes" id="UP000280405">
    <property type="component" value="Unassembled WGS sequence"/>
</dbReference>
<protein>
    <submittedName>
        <fullName evidence="2">GNAT family N-acetyltransferase</fullName>
    </submittedName>
</protein>
<accession>A0A3A8EXZ6</accession>
<proteinExistence type="predicted"/>
<organism evidence="2 3">
    <name type="scientific">Acinetobacter rongchengensis</name>
    <dbReference type="NCBI Taxonomy" id="2419601"/>
    <lineage>
        <taxon>Bacteria</taxon>
        <taxon>Pseudomonadati</taxon>
        <taxon>Pseudomonadota</taxon>
        <taxon>Gammaproteobacteria</taxon>
        <taxon>Moraxellales</taxon>
        <taxon>Moraxellaceae</taxon>
        <taxon>Acinetobacter</taxon>
    </lineage>
</organism>
<dbReference type="PROSITE" id="PS51186">
    <property type="entry name" value="GNAT"/>
    <property type="match status" value="1"/>
</dbReference>
<name>A0A3A8EXZ6_9GAMM</name>
<evidence type="ECO:0000313" key="2">
    <source>
        <dbReference type="EMBL" id="RKG39727.1"/>
    </source>
</evidence>
<keyword evidence="2" id="KW-0808">Transferase</keyword>
<dbReference type="Pfam" id="PF13673">
    <property type="entry name" value="Acetyltransf_10"/>
    <property type="match status" value="1"/>
</dbReference>
<dbReference type="InterPro" id="IPR000182">
    <property type="entry name" value="GNAT_dom"/>
</dbReference>
<keyword evidence="3" id="KW-1185">Reference proteome</keyword>
<dbReference type="RefSeq" id="WP_120382998.1">
    <property type="nucleotide sequence ID" value="NZ_RAXT01000004.1"/>
</dbReference>
<dbReference type="PANTHER" id="PTHR43451:SF1">
    <property type="entry name" value="ACETYLTRANSFERASE"/>
    <property type="match status" value="1"/>
</dbReference>
<dbReference type="Gene3D" id="3.40.630.30">
    <property type="match status" value="1"/>
</dbReference>
<sequence length="150" mass="17145">MKIRIATCEDVNQITALIIPFIDEFAVDNNGRQLFSAEIIQRLVENSEVNYFVYENSHKIIGVIAYKKPAHLVHFFISKAYQGQGIGRTMWNFILDKVQQTEALVFTVNSSCNAQMVYEKFGFIVQGQTIENHGLRYVPMSFDLSSKSLN</sequence>
<dbReference type="CDD" id="cd04301">
    <property type="entry name" value="NAT_SF"/>
    <property type="match status" value="1"/>
</dbReference>
<dbReference type="InterPro" id="IPR016181">
    <property type="entry name" value="Acyl_CoA_acyltransferase"/>
</dbReference>
<dbReference type="SUPFAM" id="SSF55729">
    <property type="entry name" value="Acyl-CoA N-acyltransferases (Nat)"/>
    <property type="match status" value="1"/>
</dbReference>
<dbReference type="PANTHER" id="PTHR43451">
    <property type="entry name" value="ACETYLTRANSFERASE (GNAT) FAMILY PROTEIN"/>
    <property type="match status" value="1"/>
</dbReference>
<feature type="domain" description="N-acetyltransferase" evidence="1">
    <location>
        <begin position="1"/>
        <end position="145"/>
    </location>
</feature>